<sequence>MASCLRSTISFGAFAHLLQLLSGFIPNALDKRGTHFLSFHLTRQAFPSSCLRETGEPLSISVSLGKLHVTPSVRSKEVSEKGEKIYNGSPPSTMLYPVIPSRITMNKYREEAGNGVCGVVVATDSLSSRNCSPSTTLLTTPGFRAQVKTNEPEPPTKTQLLSKSFPMSLRQRCCCTIIAQPAAVVVSLLSMLVLSWMPVMPDSDMVQVTADSRYGAGYAGPRIWCRLRRS</sequence>
<gene>
    <name evidence="3" type="ORF">TNIN_82771</name>
</gene>
<evidence type="ECO:0000313" key="3">
    <source>
        <dbReference type="EMBL" id="GFY73266.1"/>
    </source>
</evidence>
<comment type="caution">
    <text evidence="3">The sequence shown here is derived from an EMBL/GenBank/DDBJ whole genome shotgun (WGS) entry which is preliminary data.</text>
</comment>
<dbReference type="EMBL" id="BMAV01019954">
    <property type="protein sequence ID" value="GFY73266.1"/>
    <property type="molecule type" value="Genomic_DNA"/>
</dbReference>
<evidence type="ECO:0000256" key="2">
    <source>
        <dbReference type="SAM" id="SignalP"/>
    </source>
</evidence>
<dbReference type="AlphaFoldDB" id="A0A8X7CMH7"/>
<feature type="transmembrane region" description="Helical" evidence="1">
    <location>
        <begin position="177"/>
        <end position="197"/>
    </location>
</feature>
<keyword evidence="1" id="KW-1133">Transmembrane helix</keyword>
<keyword evidence="4" id="KW-1185">Reference proteome</keyword>
<name>A0A8X7CMH7_9ARAC</name>
<keyword evidence="2" id="KW-0732">Signal</keyword>
<protein>
    <submittedName>
        <fullName evidence="3">Uncharacterized protein</fullName>
    </submittedName>
</protein>
<organism evidence="3 4">
    <name type="scientific">Trichonephila inaurata madagascariensis</name>
    <dbReference type="NCBI Taxonomy" id="2747483"/>
    <lineage>
        <taxon>Eukaryota</taxon>
        <taxon>Metazoa</taxon>
        <taxon>Ecdysozoa</taxon>
        <taxon>Arthropoda</taxon>
        <taxon>Chelicerata</taxon>
        <taxon>Arachnida</taxon>
        <taxon>Araneae</taxon>
        <taxon>Araneomorphae</taxon>
        <taxon>Entelegynae</taxon>
        <taxon>Araneoidea</taxon>
        <taxon>Nephilidae</taxon>
        <taxon>Trichonephila</taxon>
        <taxon>Trichonephila inaurata</taxon>
    </lineage>
</organism>
<dbReference type="Proteomes" id="UP000886998">
    <property type="component" value="Unassembled WGS sequence"/>
</dbReference>
<evidence type="ECO:0000313" key="4">
    <source>
        <dbReference type="Proteomes" id="UP000886998"/>
    </source>
</evidence>
<accession>A0A8X7CMH7</accession>
<proteinExistence type="predicted"/>
<evidence type="ECO:0000256" key="1">
    <source>
        <dbReference type="SAM" id="Phobius"/>
    </source>
</evidence>
<keyword evidence="1" id="KW-0472">Membrane</keyword>
<reference evidence="3" key="1">
    <citation type="submission" date="2020-08" db="EMBL/GenBank/DDBJ databases">
        <title>Multicomponent nature underlies the extraordinary mechanical properties of spider dragline silk.</title>
        <authorList>
            <person name="Kono N."/>
            <person name="Nakamura H."/>
            <person name="Mori M."/>
            <person name="Yoshida Y."/>
            <person name="Ohtoshi R."/>
            <person name="Malay A.D."/>
            <person name="Moran D.A.P."/>
            <person name="Tomita M."/>
            <person name="Numata K."/>
            <person name="Arakawa K."/>
        </authorList>
    </citation>
    <scope>NUCLEOTIDE SEQUENCE</scope>
</reference>
<keyword evidence="1" id="KW-0812">Transmembrane</keyword>
<feature type="signal peptide" evidence="2">
    <location>
        <begin position="1"/>
        <end position="23"/>
    </location>
</feature>
<feature type="chain" id="PRO_5036453066" evidence="2">
    <location>
        <begin position="24"/>
        <end position="230"/>
    </location>
</feature>